<evidence type="ECO:0000313" key="2">
    <source>
        <dbReference type="Proteomes" id="UP000308600"/>
    </source>
</evidence>
<protein>
    <submittedName>
        <fullName evidence="1">Uncharacterized protein</fullName>
    </submittedName>
</protein>
<dbReference type="EMBL" id="ML208390">
    <property type="protein sequence ID" value="TFK66921.1"/>
    <property type="molecule type" value="Genomic_DNA"/>
</dbReference>
<keyword evidence="2" id="KW-1185">Reference proteome</keyword>
<proteinExistence type="predicted"/>
<name>A0ACD3AMG6_9AGAR</name>
<sequence length="465" mass="53045">MASQLIAFEQHRAFQRQGANQQLDDLPYDVLVKVLQDYDLAPHDFLLLAQVSRRFNSFISSFYFTSRGSPNPLNSLTITMDSIAEPSSRIGVRYVRNPPLHPDDIDFLRYSLDLIRAPIDQFICVFESDVLMTTTDYGIFTIISSHHRELGRFIRGFSSIRSITLCLEPRNILALRSASYSTWVMWSHPLNTLLDTCIGKGITEFEIWNGSWCIHDAKVRFAPWPFVIAFPTWFHKTFVYSRRAIRAGPGWQVLSLVKGDPSANWNRLSGYGLRLYTNTVYGGVRVMIKSSLTTLRISSPAILFPPLSKWTYQLVGTSPILTTLILHKIVQLEPSFWRVALSWLREAIRLQNSLKTLTVTECENIPTEPLLHLVRGTGKSLVDLTLLCPTQPITIEDSDLDRQYRSWGRSQNTFPCLQSIRTTQEMLYRLARLEDKTRGWIADEDIQAALGSPRLNGVVVESRTA</sequence>
<evidence type="ECO:0000313" key="1">
    <source>
        <dbReference type="EMBL" id="TFK66921.1"/>
    </source>
</evidence>
<organism evidence="1 2">
    <name type="scientific">Pluteus cervinus</name>
    <dbReference type="NCBI Taxonomy" id="181527"/>
    <lineage>
        <taxon>Eukaryota</taxon>
        <taxon>Fungi</taxon>
        <taxon>Dikarya</taxon>
        <taxon>Basidiomycota</taxon>
        <taxon>Agaricomycotina</taxon>
        <taxon>Agaricomycetes</taxon>
        <taxon>Agaricomycetidae</taxon>
        <taxon>Agaricales</taxon>
        <taxon>Pluteineae</taxon>
        <taxon>Pluteaceae</taxon>
        <taxon>Pluteus</taxon>
    </lineage>
</organism>
<reference evidence="1 2" key="1">
    <citation type="journal article" date="2019" name="Nat. Ecol. Evol.">
        <title>Megaphylogeny resolves global patterns of mushroom evolution.</title>
        <authorList>
            <person name="Varga T."/>
            <person name="Krizsan K."/>
            <person name="Foldi C."/>
            <person name="Dima B."/>
            <person name="Sanchez-Garcia M."/>
            <person name="Sanchez-Ramirez S."/>
            <person name="Szollosi G.J."/>
            <person name="Szarkandi J.G."/>
            <person name="Papp V."/>
            <person name="Albert L."/>
            <person name="Andreopoulos W."/>
            <person name="Angelini C."/>
            <person name="Antonin V."/>
            <person name="Barry K.W."/>
            <person name="Bougher N.L."/>
            <person name="Buchanan P."/>
            <person name="Buyck B."/>
            <person name="Bense V."/>
            <person name="Catcheside P."/>
            <person name="Chovatia M."/>
            <person name="Cooper J."/>
            <person name="Damon W."/>
            <person name="Desjardin D."/>
            <person name="Finy P."/>
            <person name="Geml J."/>
            <person name="Haridas S."/>
            <person name="Hughes K."/>
            <person name="Justo A."/>
            <person name="Karasinski D."/>
            <person name="Kautmanova I."/>
            <person name="Kiss B."/>
            <person name="Kocsube S."/>
            <person name="Kotiranta H."/>
            <person name="LaButti K.M."/>
            <person name="Lechner B.E."/>
            <person name="Liimatainen K."/>
            <person name="Lipzen A."/>
            <person name="Lukacs Z."/>
            <person name="Mihaltcheva S."/>
            <person name="Morgado L.N."/>
            <person name="Niskanen T."/>
            <person name="Noordeloos M.E."/>
            <person name="Ohm R.A."/>
            <person name="Ortiz-Santana B."/>
            <person name="Ovrebo C."/>
            <person name="Racz N."/>
            <person name="Riley R."/>
            <person name="Savchenko A."/>
            <person name="Shiryaev A."/>
            <person name="Soop K."/>
            <person name="Spirin V."/>
            <person name="Szebenyi C."/>
            <person name="Tomsovsky M."/>
            <person name="Tulloss R.E."/>
            <person name="Uehling J."/>
            <person name="Grigoriev I.V."/>
            <person name="Vagvolgyi C."/>
            <person name="Papp T."/>
            <person name="Martin F.M."/>
            <person name="Miettinen O."/>
            <person name="Hibbett D.S."/>
            <person name="Nagy L.G."/>
        </authorList>
    </citation>
    <scope>NUCLEOTIDE SEQUENCE [LARGE SCALE GENOMIC DNA]</scope>
    <source>
        <strain evidence="1 2">NL-1719</strain>
    </source>
</reference>
<accession>A0ACD3AMG6</accession>
<gene>
    <name evidence="1" type="ORF">BDN72DRAFT_961376</name>
</gene>
<dbReference type="Proteomes" id="UP000308600">
    <property type="component" value="Unassembled WGS sequence"/>
</dbReference>